<feature type="domain" description="SAF" evidence="1">
    <location>
        <begin position="65"/>
        <end position="128"/>
    </location>
</feature>
<accession>A0ABX8EMW6</accession>
<gene>
    <name evidence="2" type="ORF">ENKNEFLB_04015</name>
</gene>
<evidence type="ECO:0000313" key="2">
    <source>
        <dbReference type="EMBL" id="QVT81604.1"/>
    </source>
</evidence>
<evidence type="ECO:0000259" key="1">
    <source>
        <dbReference type="SMART" id="SM00858"/>
    </source>
</evidence>
<dbReference type="Proteomes" id="UP000679307">
    <property type="component" value="Chromosome"/>
</dbReference>
<protein>
    <recommendedName>
        <fullName evidence="1">SAF domain-containing protein</fullName>
    </recommendedName>
</protein>
<dbReference type="InterPro" id="IPR031571">
    <property type="entry name" value="RcpC_dom"/>
</dbReference>
<dbReference type="CDD" id="cd11614">
    <property type="entry name" value="SAF_CpaB_FlgA_like"/>
    <property type="match status" value="1"/>
</dbReference>
<dbReference type="PROSITE" id="PS51318">
    <property type="entry name" value="TAT"/>
    <property type="match status" value="1"/>
</dbReference>
<dbReference type="InterPro" id="IPR013974">
    <property type="entry name" value="SAF"/>
</dbReference>
<dbReference type="RefSeq" id="WP_214056956.1">
    <property type="nucleotide sequence ID" value="NZ_CP075371.1"/>
</dbReference>
<organism evidence="2 3">
    <name type="scientific">Nocardioides aquaticus</name>
    <dbReference type="NCBI Taxonomy" id="160826"/>
    <lineage>
        <taxon>Bacteria</taxon>
        <taxon>Bacillati</taxon>
        <taxon>Actinomycetota</taxon>
        <taxon>Actinomycetes</taxon>
        <taxon>Propionibacteriales</taxon>
        <taxon>Nocardioidaceae</taxon>
        <taxon>Nocardioides</taxon>
    </lineage>
</organism>
<dbReference type="InterPro" id="IPR006311">
    <property type="entry name" value="TAT_signal"/>
</dbReference>
<dbReference type="SMART" id="SM00858">
    <property type="entry name" value="SAF"/>
    <property type="match status" value="1"/>
</dbReference>
<reference evidence="2 3" key="1">
    <citation type="submission" date="2021-05" db="EMBL/GenBank/DDBJ databases">
        <title>Complete genome of Nocardioides aquaticus KCTC 9944T isolated from meromictic and hypersaline Ekho Lake, Antarctica.</title>
        <authorList>
            <person name="Hwang K."/>
            <person name="Kim K.M."/>
            <person name="Choe H."/>
        </authorList>
    </citation>
    <scope>NUCLEOTIDE SEQUENCE [LARGE SCALE GENOMIC DNA]</scope>
    <source>
        <strain evidence="2 3">KCTC 9944</strain>
    </source>
</reference>
<proteinExistence type="predicted"/>
<evidence type="ECO:0000313" key="3">
    <source>
        <dbReference type="Proteomes" id="UP000679307"/>
    </source>
</evidence>
<sequence>MPRRPPTTPAGPAPPALPWRLRLRRARRTARRVLLARRRLLAAALTGLAVLAAVRAVTPAPVPTAGVVVAAHDLPAGATIGTDDVEVRTVAATLVPPGTGPPDPGSVVGRVVAGPVGAGELLAATRLVGADLAAAGPGRTTLPVRLADAAAVDLLEVGDRVDLVAADLQGGPDASGSTVATGVDVLAVPAPEAPGAPAAGAGVGATPPGSLVVVAVDPEEVAALTQASAAGFVTFTWEAP</sequence>
<dbReference type="Pfam" id="PF16976">
    <property type="entry name" value="RcpC"/>
    <property type="match status" value="1"/>
</dbReference>
<keyword evidence="3" id="KW-1185">Reference proteome</keyword>
<dbReference type="EMBL" id="CP075371">
    <property type="protein sequence ID" value="QVT81604.1"/>
    <property type="molecule type" value="Genomic_DNA"/>
</dbReference>
<name>A0ABX8EMW6_9ACTN</name>
<dbReference type="Pfam" id="PF08666">
    <property type="entry name" value="SAF"/>
    <property type="match status" value="1"/>
</dbReference>